<dbReference type="InterPro" id="IPR037523">
    <property type="entry name" value="VOC_core"/>
</dbReference>
<dbReference type="Gene3D" id="3.10.180.10">
    <property type="entry name" value="2,3-Dihydroxybiphenyl 1,2-Dioxygenase, domain 1"/>
    <property type="match status" value="1"/>
</dbReference>
<comment type="caution">
    <text evidence="2">The sequence shown here is derived from an EMBL/GenBank/DDBJ whole genome shotgun (WGS) entry which is preliminary data.</text>
</comment>
<dbReference type="SUPFAM" id="SSF54593">
    <property type="entry name" value="Glyoxalase/Bleomycin resistance protein/Dihydroxybiphenyl dioxygenase"/>
    <property type="match status" value="1"/>
</dbReference>
<keyword evidence="3" id="KW-1185">Reference proteome</keyword>
<dbReference type="InterPro" id="IPR049789">
    <property type="entry name" value="ArsI/CadI-like"/>
</dbReference>
<gene>
    <name evidence="2" type="ORF">ACFPU1_07685</name>
</gene>
<dbReference type="InterPro" id="IPR052393">
    <property type="entry name" value="Cadmium-induced_rsp"/>
</dbReference>
<proteinExistence type="predicted"/>
<dbReference type="RefSeq" id="WP_385939866.1">
    <property type="nucleotide sequence ID" value="NZ_JBHSOZ010000003.1"/>
</dbReference>
<evidence type="ECO:0000313" key="3">
    <source>
        <dbReference type="Proteomes" id="UP001596142"/>
    </source>
</evidence>
<protein>
    <submittedName>
        <fullName evidence="2">ArsI/CadI family heavy metal resistance metalloenzyme</fullName>
    </submittedName>
</protein>
<name>A0ABW0YJV4_9BACI</name>
<dbReference type="Proteomes" id="UP001596142">
    <property type="component" value="Unassembled WGS sequence"/>
</dbReference>
<evidence type="ECO:0000313" key="2">
    <source>
        <dbReference type="EMBL" id="MFC5712659.1"/>
    </source>
</evidence>
<evidence type="ECO:0000259" key="1">
    <source>
        <dbReference type="PROSITE" id="PS51819"/>
    </source>
</evidence>
<dbReference type="InterPro" id="IPR029068">
    <property type="entry name" value="Glyas_Bleomycin-R_OHBP_Dase"/>
</dbReference>
<accession>A0ABW0YJV4</accession>
<dbReference type="InterPro" id="IPR004360">
    <property type="entry name" value="Glyas_Fos-R_dOase_dom"/>
</dbReference>
<dbReference type="PANTHER" id="PTHR41294:SF1">
    <property type="entry name" value="CADMIUM-INDUCED PROTEIN CADI"/>
    <property type="match status" value="1"/>
</dbReference>
<organism evidence="2 3">
    <name type="scientific">Thalassorhabdus alkalitolerans</name>
    <dbReference type="NCBI Taxonomy" id="2282697"/>
    <lineage>
        <taxon>Bacteria</taxon>
        <taxon>Bacillati</taxon>
        <taxon>Bacillota</taxon>
        <taxon>Bacilli</taxon>
        <taxon>Bacillales</taxon>
        <taxon>Bacillaceae</taxon>
        <taxon>Thalassorhabdus</taxon>
    </lineage>
</organism>
<sequence>MNVHIGLHVTNLKKSIDFYTDLFEENPVKVKENYAKFMPENLALNFTLNLVNEVHGNQVGHFGIQVKSGEVLLKHKERLVKAGSQITEEMNTNCCYALQDKFWINDPDGNEWEFFYTKNKDSQAVQDDVDGCCVS</sequence>
<dbReference type="PANTHER" id="PTHR41294">
    <property type="entry name" value="CADMIUM-INDUCED PROTEIN CADI"/>
    <property type="match status" value="1"/>
</dbReference>
<dbReference type="NCBIfam" id="NF041414">
    <property type="entry name" value="ArsI_CadI_VOC"/>
    <property type="match status" value="1"/>
</dbReference>
<dbReference type="Pfam" id="PF00903">
    <property type="entry name" value="Glyoxalase"/>
    <property type="match status" value="1"/>
</dbReference>
<feature type="domain" description="VOC" evidence="1">
    <location>
        <begin position="1"/>
        <end position="117"/>
    </location>
</feature>
<dbReference type="EMBL" id="JBHSOZ010000003">
    <property type="protein sequence ID" value="MFC5712659.1"/>
    <property type="molecule type" value="Genomic_DNA"/>
</dbReference>
<reference evidence="3" key="1">
    <citation type="journal article" date="2019" name="Int. J. Syst. Evol. Microbiol.">
        <title>The Global Catalogue of Microorganisms (GCM) 10K type strain sequencing project: providing services to taxonomists for standard genome sequencing and annotation.</title>
        <authorList>
            <consortium name="The Broad Institute Genomics Platform"/>
            <consortium name="The Broad Institute Genome Sequencing Center for Infectious Disease"/>
            <person name="Wu L."/>
            <person name="Ma J."/>
        </authorList>
    </citation>
    <scope>NUCLEOTIDE SEQUENCE [LARGE SCALE GENOMIC DNA]</scope>
    <source>
        <strain evidence="3">CECT 7184</strain>
    </source>
</reference>
<dbReference type="PROSITE" id="PS51819">
    <property type="entry name" value="VOC"/>
    <property type="match status" value="1"/>
</dbReference>